<dbReference type="Proteomes" id="UP001057375">
    <property type="component" value="Unassembled WGS sequence"/>
</dbReference>
<reference evidence="1" key="1">
    <citation type="submission" date="2022-03" db="EMBL/GenBank/DDBJ databases">
        <title>Draft genome sequence of Aduncisulcus paluster, a free-living microaerophilic Fornicata.</title>
        <authorList>
            <person name="Yuyama I."/>
            <person name="Kume K."/>
            <person name="Tamura T."/>
            <person name="Inagaki Y."/>
            <person name="Hashimoto T."/>
        </authorList>
    </citation>
    <scope>NUCLEOTIDE SEQUENCE</scope>
    <source>
        <strain evidence="1">NY0171</strain>
    </source>
</reference>
<feature type="non-terminal residue" evidence="1">
    <location>
        <position position="74"/>
    </location>
</feature>
<sequence>MSRVKSYEESDGLIDDPIGQALLNSLLPKLPTEQLDRVSRHRVPDSLKYYVVLRALKYDDQVRTFLKTYPDGLV</sequence>
<comment type="caution">
    <text evidence="1">The sequence shown here is derived from an EMBL/GenBank/DDBJ whole genome shotgun (WGS) entry which is preliminary data.</text>
</comment>
<name>A0ABQ5K5T9_9EUKA</name>
<dbReference type="EMBL" id="BQXS01007526">
    <property type="protein sequence ID" value="GKT27954.1"/>
    <property type="molecule type" value="Genomic_DNA"/>
</dbReference>
<evidence type="ECO:0000313" key="1">
    <source>
        <dbReference type="EMBL" id="GKT27954.1"/>
    </source>
</evidence>
<evidence type="ECO:0000313" key="2">
    <source>
        <dbReference type="Proteomes" id="UP001057375"/>
    </source>
</evidence>
<keyword evidence="2" id="KW-1185">Reference proteome</keyword>
<accession>A0ABQ5K5T9</accession>
<protein>
    <submittedName>
        <fullName evidence="1">Uncharacterized protein</fullName>
    </submittedName>
</protein>
<gene>
    <name evidence="1" type="ORF">ADUPG1_004822</name>
</gene>
<organism evidence="1 2">
    <name type="scientific">Aduncisulcus paluster</name>
    <dbReference type="NCBI Taxonomy" id="2918883"/>
    <lineage>
        <taxon>Eukaryota</taxon>
        <taxon>Metamonada</taxon>
        <taxon>Carpediemonas-like organisms</taxon>
        <taxon>Aduncisulcus</taxon>
    </lineage>
</organism>
<proteinExistence type="predicted"/>